<dbReference type="Gene3D" id="3.30.930.10">
    <property type="entry name" value="Bira Bifunctional Protein, Domain 2"/>
    <property type="match status" value="1"/>
</dbReference>
<reference evidence="2" key="1">
    <citation type="submission" date="2020-08" db="EMBL/GenBank/DDBJ databases">
        <title>Multicomponent nature underlies the extraordinary mechanical properties of spider dragline silk.</title>
        <authorList>
            <person name="Kono N."/>
            <person name="Nakamura H."/>
            <person name="Mori M."/>
            <person name="Yoshida Y."/>
            <person name="Ohtoshi R."/>
            <person name="Malay A.D."/>
            <person name="Moran D.A.P."/>
            <person name="Tomita M."/>
            <person name="Numata K."/>
            <person name="Arakawa K."/>
        </authorList>
    </citation>
    <scope>NUCLEOTIDE SEQUENCE</scope>
</reference>
<dbReference type="GO" id="GO:0005739">
    <property type="term" value="C:mitochondrion"/>
    <property type="evidence" value="ECO:0007669"/>
    <property type="project" value="TreeGrafter"/>
</dbReference>
<protein>
    <submittedName>
        <fullName evidence="2">DNA polymerase subunit gamma-2, mitochondrial</fullName>
    </submittedName>
</protein>
<dbReference type="GO" id="GO:0006264">
    <property type="term" value="P:mitochondrial DNA replication"/>
    <property type="evidence" value="ECO:0007669"/>
    <property type="project" value="TreeGrafter"/>
</dbReference>
<dbReference type="OrthoDB" id="5394539at2759"/>
<dbReference type="SUPFAM" id="SSF55681">
    <property type="entry name" value="Class II aaRS and biotin synthetases"/>
    <property type="match status" value="1"/>
</dbReference>
<dbReference type="EMBL" id="BMAV01009563">
    <property type="protein sequence ID" value="GFY53927.1"/>
    <property type="molecule type" value="Genomic_DNA"/>
</dbReference>
<evidence type="ECO:0000259" key="1">
    <source>
        <dbReference type="Pfam" id="PF03129"/>
    </source>
</evidence>
<dbReference type="Pfam" id="PF03129">
    <property type="entry name" value="HGTP_anticodon"/>
    <property type="match status" value="1"/>
</dbReference>
<dbReference type="AlphaFoldDB" id="A0A8X7C537"/>
<feature type="domain" description="Anticodon-binding" evidence="1">
    <location>
        <begin position="301"/>
        <end position="384"/>
    </location>
</feature>
<dbReference type="InterPro" id="IPR027031">
    <property type="entry name" value="Gly-tRNA_synthase/POLG2"/>
</dbReference>
<dbReference type="PANTHER" id="PTHR10745:SF8">
    <property type="entry name" value="DNA POLYMERASE SUBUNIT GAMMA-2, MITOCHONDRIAL"/>
    <property type="match status" value="1"/>
</dbReference>
<dbReference type="PANTHER" id="PTHR10745">
    <property type="entry name" value="GLYCYL-TRNA SYNTHETASE/DNA POLYMERASE SUBUNIT GAMMA-2"/>
    <property type="match status" value="1"/>
</dbReference>
<evidence type="ECO:0000313" key="3">
    <source>
        <dbReference type="Proteomes" id="UP000886998"/>
    </source>
</evidence>
<proteinExistence type="predicted"/>
<evidence type="ECO:0000313" key="2">
    <source>
        <dbReference type="EMBL" id="GFY53927.1"/>
    </source>
</evidence>
<accession>A0A8X7C537</accession>
<gene>
    <name evidence="2" type="primary">Polg2</name>
    <name evidence="2" type="ORF">TNIN_15701</name>
</gene>
<dbReference type="InterPro" id="IPR045864">
    <property type="entry name" value="aa-tRNA-synth_II/BPL/LPL"/>
</dbReference>
<keyword evidence="3" id="KW-1185">Reference proteome</keyword>
<dbReference type="SUPFAM" id="SSF52954">
    <property type="entry name" value="Class II aaRS ABD-related"/>
    <property type="match status" value="1"/>
</dbReference>
<organism evidence="2 3">
    <name type="scientific">Trichonephila inaurata madagascariensis</name>
    <dbReference type="NCBI Taxonomy" id="2747483"/>
    <lineage>
        <taxon>Eukaryota</taxon>
        <taxon>Metazoa</taxon>
        <taxon>Ecdysozoa</taxon>
        <taxon>Arthropoda</taxon>
        <taxon>Chelicerata</taxon>
        <taxon>Arachnida</taxon>
        <taxon>Araneae</taxon>
        <taxon>Araneomorphae</taxon>
        <taxon>Entelegynae</taxon>
        <taxon>Araneoidea</taxon>
        <taxon>Nephilidae</taxon>
        <taxon>Trichonephila</taxon>
        <taxon>Trichonephila inaurata</taxon>
    </lineage>
</organism>
<dbReference type="InterPro" id="IPR036621">
    <property type="entry name" value="Anticodon-bd_dom_sf"/>
</dbReference>
<sequence length="390" mass="45243">MKNIYSVVRLRKLWYVMKSPAVASVTFKKLIQCCSKSHILNVQNTSNATSLQYGPLGCLLKKNIFNEWFYSILNDGNVNMFPVEISNPRKQTFLLQSSIKEVSNDLLQNVIDKYFEIHNRLGYDLPFGLVMHEPCINKNISREESPVHMDLNILNNLEAWTRISVIFFCPPKKSINWFHHWSKERHLWWRKVTKTSSDDQHLSLLLEYPWGKEKLETITLHDGKFIHDLCEKYQKQQQINSLNQNSIPAVITCETELDLAVMACLANSYDEDRNLFHLHCKLAPYKISFAVEQNDLELFRKMENVVSHITKELKRIGISVLAESDSNVSVALETKLEKYDEMGIPYVVILNEESLSTGYAGLRNRDSTLQEQILISDIPSLLAEYLEIER</sequence>
<comment type="caution">
    <text evidence="2">The sequence shown here is derived from an EMBL/GenBank/DDBJ whole genome shotgun (WGS) entry which is preliminary data.</text>
</comment>
<dbReference type="Gene3D" id="3.40.50.800">
    <property type="entry name" value="Anticodon-binding domain"/>
    <property type="match status" value="1"/>
</dbReference>
<dbReference type="InterPro" id="IPR004154">
    <property type="entry name" value="Anticodon-bd"/>
</dbReference>
<dbReference type="Proteomes" id="UP000886998">
    <property type="component" value="Unassembled WGS sequence"/>
</dbReference>
<name>A0A8X7C537_9ARAC</name>